<dbReference type="EMBL" id="CP019288">
    <property type="protein sequence ID" value="QHI35673.1"/>
    <property type="molecule type" value="Genomic_DNA"/>
</dbReference>
<protein>
    <submittedName>
        <fullName evidence="2">Uncharacterized protein</fullName>
    </submittedName>
</protein>
<keyword evidence="3" id="KW-1185">Reference proteome</keyword>
<keyword evidence="1" id="KW-0472">Membrane</keyword>
<keyword evidence="1" id="KW-0812">Transmembrane</keyword>
<evidence type="ECO:0000256" key="1">
    <source>
        <dbReference type="SAM" id="Phobius"/>
    </source>
</evidence>
<gene>
    <name evidence="2" type="ORF">IMCC3317_10200</name>
</gene>
<sequence>MEQEHIHDPFQFQYASSTRKFSVRTKIMAIALVLIFLMILLYEISPETFKLDHFVLDSSFSPYRGLCNGLF</sequence>
<name>A0A7L4ZG40_9FLAO</name>
<accession>A0A7L4ZG40</accession>
<proteinExistence type="predicted"/>
<dbReference type="KEGG" id="kan:IMCC3317_10200"/>
<evidence type="ECO:0000313" key="2">
    <source>
        <dbReference type="EMBL" id="QHI35673.1"/>
    </source>
</evidence>
<organism evidence="2 3">
    <name type="scientific">Kordia antarctica</name>
    <dbReference type="NCBI Taxonomy" id="1218801"/>
    <lineage>
        <taxon>Bacteria</taxon>
        <taxon>Pseudomonadati</taxon>
        <taxon>Bacteroidota</taxon>
        <taxon>Flavobacteriia</taxon>
        <taxon>Flavobacteriales</taxon>
        <taxon>Flavobacteriaceae</taxon>
        <taxon>Kordia</taxon>
    </lineage>
</organism>
<keyword evidence="1" id="KW-1133">Transmembrane helix</keyword>
<feature type="transmembrane region" description="Helical" evidence="1">
    <location>
        <begin position="27"/>
        <end position="45"/>
    </location>
</feature>
<dbReference type="AlphaFoldDB" id="A0A7L4ZG40"/>
<dbReference type="Proteomes" id="UP000464657">
    <property type="component" value="Chromosome"/>
</dbReference>
<evidence type="ECO:0000313" key="3">
    <source>
        <dbReference type="Proteomes" id="UP000464657"/>
    </source>
</evidence>
<reference evidence="2 3" key="1">
    <citation type="journal article" date="2013" name="Int. J. Syst. Evol. Microbiol.">
        <title>Kordia antarctica sp. nov., isolated from Antarctic seawater.</title>
        <authorList>
            <person name="Baek K."/>
            <person name="Choi A."/>
            <person name="Kang I."/>
            <person name="Lee K."/>
            <person name="Cho J.C."/>
        </authorList>
    </citation>
    <scope>NUCLEOTIDE SEQUENCE [LARGE SCALE GENOMIC DNA]</scope>
    <source>
        <strain evidence="2 3">IMCC3317</strain>
    </source>
</reference>